<keyword evidence="4" id="KW-0479">Metal-binding</keyword>
<evidence type="ECO:0000256" key="3">
    <source>
        <dbReference type="ARBA" id="ARBA00022485"/>
    </source>
</evidence>
<keyword evidence="3" id="KW-0004">4Fe-4S</keyword>
<dbReference type="Proteomes" id="UP000838324">
    <property type="component" value="Unassembled WGS sequence"/>
</dbReference>
<dbReference type="PROSITE" id="PS00198">
    <property type="entry name" value="4FE4S_FER_1"/>
    <property type="match status" value="2"/>
</dbReference>
<keyword evidence="9" id="KW-1185">Reference proteome</keyword>
<dbReference type="RefSeq" id="WP_236337287.1">
    <property type="nucleotide sequence ID" value="NZ_CAKMMG010000013.1"/>
</dbReference>
<dbReference type="EMBL" id="CAKMMG010000013">
    <property type="protein sequence ID" value="CAH1223933.1"/>
    <property type="molecule type" value="Genomic_DNA"/>
</dbReference>
<dbReference type="Gene3D" id="3.40.50.360">
    <property type="match status" value="1"/>
</dbReference>
<organism evidence="8 9">
    <name type="scientific">Paenibacillus auburnensis</name>
    <dbReference type="NCBI Taxonomy" id="2905649"/>
    <lineage>
        <taxon>Bacteria</taxon>
        <taxon>Bacillati</taxon>
        <taxon>Bacillota</taxon>
        <taxon>Bacilli</taxon>
        <taxon>Bacillales</taxon>
        <taxon>Paenibacillaceae</taxon>
        <taxon>Paenibacillus</taxon>
    </lineage>
</organism>
<evidence type="ECO:0000313" key="9">
    <source>
        <dbReference type="Proteomes" id="UP000838324"/>
    </source>
</evidence>
<proteinExistence type="predicted"/>
<dbReference type="Pfam" id="PF12838">
    <property type="entry name" value="Fer4_7"/>
    <property type="match status" value="1"/>
</dbReference>
<reference evidence="8" key="1">
    <citation type="submission" date="2022-01" db="EMBL/GenBank/DDBJ databases">
        <authorList>
            <person name="Criscuolo A."/>
        </authorList>
    </citation>
    <scope>NUCLEOTIDE SEQUENCE</scope>
    <source>
        <strain evidence="8">CIP111892</strain>
    </source>
</reference>
<evidence type="ECO:0000256" key="4">
    <source>
        <dbReference type="ARBA" id="ARBA00022723"/>
    </source>
</evidence>
<comment type="caution">
    <text evidence="8">The sequence shown here is derived from an EMBL/GenBank/DDBJ whole genome shotgun (WGS) entry which is preliminary data.</text>
</comment>
<comment type="function">
    <text evidence="2">Ferredoxins are iron-sulfur proteins that transfer electrons in a wide variety of metabolic reactions.</text>
</comment>
<feature type="domain" description="4Fe-4S ferredoxin-type" evidence="7">
    <location>
        <begin position="186"/>
        <end position="215"/>
    </location>
</feature>
<dbReference type="SUPFAM" id="SSF52218">
    <property type="entry name" value="Flavoproteins"/>
    <property type="match status" value="1"/>
</dbReference>
<dbReference type="InterPro" id="IPR047964">
    <property type="entry name" value="EFR1-like"/>
</dbReference>
<dbReference type="InterPro" id="IPR017900">
    <property type="entry name" value="4Fe4S_Fe_S_CS"/>
</dbReference>
<dbReference type="PROSITE" id="PS51379">
    <property type="entry name" value="4FE4S_FER_2"/>
    <property type="match status" value="2"/>
</dbReference>
<dbReference type="Gene3D" id="3.30.70.20">
    <property type="match status" value="1"/>
</dbReference>
<comment type="cofactor">
    <cofactor evidence="1">
        <name>[4Fe-4S] cluster</name>
        <dbReference type="ChEBI" id="CHEBI:49883"/>
    </cofactor>
</comment>
<evidence type="ECO:0000256" key="5">
    <source>
        <dbReference type="ARBA" id="ARBA00023004"/>
    </source>
</evidence>
<protein>
    <submittedName>
        <fullName evidence="8">Ferredoxin-type protein NapF</fullName>
    </submittedName>
</protein>
<evidence type="ECO:0000256" key="2">
    <source>
        <dbReference type="ARBA" id="ARBA00003532"/>
    </source>
</evidence>
<dbReference type="PANTHER" id="PTHR24960">
    <property type="entry name" value="PHOTOSYSTEM I IRON-SULFUR CENTER-RELATED"/>
    <property type="match status" value="1"/>
</dbReference>
<keyword evidence="5" id="KW-0408">Iron</keyword>
<dbReference type="NCBIfam" id="NF038196">
    <property type="entry name" value="ferrodoxin_EFR1"/>
    <property type="match status" value="1"/>
</dbReference>
<sequence>MNKRIDFYYFSGTGNTQLIVDHAVNSLTMNGCNVSVKHIEKGYILSENEPAEQLWFAFPVNSQAVSPFIWRFFRSLPQSSGTKVYVIATLNNSAYILKPLFTLLKDKGYTPTSACEISMPNNMTDTHQSKEQDLNQLIAACDKADQFVSDSIAGKVKWDTEYKGSSFVSLLSRRTALPWMSMRLLLKLRIEASQCTGCGLCVRQCPVQNISMTGHVSLHGNKCEFCMKCAASCPKKAIYISGKPKIKIRSTKMPHSTIQR</sequence>
<accession>A0ABM9CTR5</accession>
<evidence type="ECO:0000313" key="8">
    <source>
        <dbReference type="EMBL" id="CAH1223933.1"/>
    </source>
</evidence>
<name>A0ABM9CTR5_9BACL</name>
<dbReference type="InterPro" id="IPR017896">
    <property type="entry name" value="4Fe4S_Fe-S-bd"/>
</dbReference>
<dbReference type="PANTHER" id="PTHR24960:SF79">
    <property type="entry name" value="PHOTOSYSTEM I IRON-SULFUR CENTER"/>
    <property type="match status" value="1"/>
</dbReference>
<dbReference type="InterPro" id="IPR029039">
    <property type="entry name" value="Flavoprotein-like_sf"/>
</dbReference>
<evidence type="ECO:0000256" key="1">
    <source>
        <dbReference type="ARBA" id="ARBA00001966"/>
    </source>
</evidence>
<dbReference type="InterPro" id="IPR050157">
    <property type="entry name" value="PSI_iron-sulfur_center"/>
</dbReference>
<evidence type="ECO:0000259" key="7">
    <source>
        <dbReference type="PROSITE" id="PS51379"/>
    </source>
</evidence>
<feature type="domain" description="4Fe-4S ferredoxin-type" evidence="7">
    <location>
        <begin position="216"/>
        <end position="243"/>
    </location>
</feature>
<dbReference type="SUPFAM" id="SSF54862">
    <property type="entry name" value="4Fe-4S ferredoxins"/>
    <property type="match status" value="1"/>
</dbReference>
<gene>
    <name evidence="8" type="primary">napF</name>
    <name evidence="8" type="ORF">PAECIP111892_05392</name>
</gene>
<keyword evidence="6" id="KW-0411">Iron-sulfur</keyword>
<evidence type="ECO:0000256" key="6">
    <source>
        <dbReference type="ARBA" id="ARBA00023014"/>
    </source>
</evidence>